<dbReference type="GO" id="GO:0003676">
    <property type="term" value="F:nucleic acid binding"/>
    <property type="evidence" value="ECO:0007669"/>
    <property type="project" value="InterPro"/>
</dbReference>
<keyword evidence="4" id="KW-1185">Reference proteome</keyword>
<evidence type="ECO:0000313" key="3">
    <source>
        <dbReference type="EMBL" id="CAH2065451.1"/>
    </source>
</evidence>
<dbReference type="Gene3D" id="3.30.420.10">
    <property type="entry name" value="Ribonuclease H-like superfamily/Ribonuclease H"/>
    <property type="match status" value="1"/>
</dbReference>
<organism evidence="3 4">
    <name type="scientific">Thlaspi arvense</name>
    <name type="common">Field penny-cress</name>
    <dbReference type="NCBI Taxonomy" id="13288"/>
    <lineage>
        <taxon>Eukaryota</taxon>
        <taxon>Viridiplantae</taxon>
        <taxon>Streptophyta</taxon>
        <taxon>Embryophyta</taxon>
        <taxon>Tracheophyta</taxon>
        <taxon>Spermatophyta</taxon>
        <taxon>Magnoliopsida</taxon>
        <taxon>eudicotyledons</taxon>
        <taxon>Gunneridae</taxon>
        <taxon>Pentapetalae</taxon>
        <taxon>rosids</taxon>
        <taxon>malvids</taxon>
        <taxon>Brassicales</taxon>
        <taxon>Brassicaceae</taxon>
        <taxon>Thlaspideae</taxon>
        <taxon>Thlaspi</taxon>
    </lineage>
</organism>
<reference evidence="3 4" key="1">
    <citation type="submission" date="2022-03" db="EMBL/GenBank/DDBJ databases">
        <authorList>
            <person name="Nunn A."/>
            <person name="Chopra R."/>
            <person name="Nunn A."/>
            <person name="Contreras Garrido A."/>
        </authorList>
    </citation>
    <scope>NUCLEOTIDE SEQUENCE [LARGE SCALE GENOMIC DNA]</scope>
</reference>
<name>A0AAU9SG35_THLAR</name>
<dbReference type="EMBL" id="OU466861">
    <property type="protein sequence ID" value="CAH2065451.1"/>
    <property type="molecule type" value="Genomic_DNA"/>
</dbReference>
<dbReference type="AlphaFoldDB" id="A0AAU9SG35"/>
<proteinExistence type="predicted"/>
<dbReference type="PANTHER" id="PTHR47723">
    <property type="entry name" value="OS05G0353850 PROTEIN"/>
    <property type="match status" value="1"/>
</dbReference>
<dbReference type="InterPro" id="IPR053151">
    <property type="entry name" value="RNase_H-like"/>
</dbReference>
<accession>A0AAU9SG35</accession>
<feature type="compositionally biased region" description="Basic and acidic residues" evidence="1">
    <location>
        <begin position="56"/>
        <end position="67"/>
    </location>
</feature>
<dbReference type="Proteomes" id="UP000836841">
    <property type="component" value="Chromosome 5"/>
</dbReference>
<dbReference type="InterPro" id="IPR002156">
    <property type="entry name" value="RNaseH_domain"/>
</dbReference>
<evidence type="ECO:0000313" key="4">
    <source>
        <dbReference type="Proteomes" id="UP000836841"/>
    </source>
</evidence>
<gene>
    <name evidence="3" type="ORF">TAV2_LOCUS15267</name>
</gene>
<dbReference type="GO" id="GO:0004523">
    <property type="term" value="F:RNA-DNA hybrid ribonuclease activity"/>
    <property type="evidence" value="ECO:0007669"/>
    <property type="project" value="InterPro"/>
</dbReference>
<evidence type="ECO:0000256" key="1">
    <source>
        <dbReference type="SAM" id="MobiDB-lite"/>
    </source>
</evidence>
<dbReference type="CDD" id="cd06222">
    <property type="entry name" value="RNase_H_like"/>
    <property type="match status" value="1"/>
</dbReference>
<dbReference type="InterPro" id="IPR044730">
    <property type="entry name" value="RNase_H-like_dom_plant"/>
</dbReference>
<feature type="region of interest" description="Disordered" evidence="1">
    <location>
        <begin position="47"/>
        <end position="67"/>
    </location>
</feature>
<dbReference type="InterPro" id="IPR036397">
    <property type="entry name" value="RNaseH_sf"/>
</dbReference>
<sequence>MSYHCGFCGVSGKVETCSCSNKNIYLGLARSDYNECNDMEERIQHQKVTGSNGYQDARRQQHQQDHRLNTHWQRPPTTWIKYNYDGSFKDTTTNGKIGWIIRNDNGDFCGAGQIHGVYVKNAFESELQALLVAMKHCWSQGYQKIIFEGDSQQVVQAIVTQTLHFNAYNWIRDIRWWMRQFEEVKLNWIPRIANKAADILAKSSIPNGSNSHCYRFVPNNILSVFIDDSVRS</sequence>
<feature type="non-terminal residue" evidence="3">
    <location>
        <position position="1"/>
    </location>
</feature>
<evidence type="ECO:0000259" key="2">
    <source>
        <dbReference type="Pfam" id="PF13456"/>
    </source>
</evidence>
<dbReference type="PANTHER" id="PTHR47723:SF19">
    <property type="entry name" value="POLYNUCLEOTIDYL TRANSFERASE, RIBONUCLEASE H-LIKE SUPERFAMILY PROTEIN"/>
    <property type="match status" value="1"/>
</dbReference>
<dbReference type="SUPFAM" id="SSF53098">
    <property type="entry name" value="Ribonuclease H-like"/>
    <property type="match status" value="1"/>
</dbReference>
<protein>
    <recommendedName>
        <fullName evidence="2">RNase H type-1 domain-containing protein</fullName>
    </recommendedName>
</protein>
<feature type="domain" description="RNase H type-1" evidence="2">
    <location>
        <begin position="83"/>
        <end position="203"/>
    </location>
</feature>
<dbReference type="InterPro" id="IPR012337">
    <property type="entry name" value="RNaseH-like_sf"/>
</dbReference>
<dbReference type="Pfam" id="PF13456">
    <property type="entry name" value="RVT_3"/>
    <property type="match status" value="1"/>
</dbReference>